<dbReference type="InterPro" id="IPR014032">
    <property type="entry name" value="Peptidase_A24A_bac"/>
</dbReference>
<keyword evidence="5 18" id="KW-0489">Methyltransferase</keyword>
<keyword evidence="6 18" id="KW-0645">Protease</keyword>
<dbReference type="PANTHER" id="PTHR30487">
    <property type="entry name" value="TYPE 4 PREPILIN-LIKE PROTEINS LEADER PEPTIDE-PROCESSING ENZYME"/>
    <property type="match status" value="1"/>
</dbReference>
<feature type="transmembrane region" description="Helical" evidence="19">
    <location>
        <begin position="218"/>
        <end position="246"/>
    </location>
</feature>
<dbReference type="Proteomes" id="UP001139474">
    <property type="component" value="Unassembled WGS sequence"/>
</dbReference>
<feature type="domain" description="Prepilin peptidase A24 N-terminal" evidence="21">
    <location>
        <begin position="18"/>
        <end position="123"/>
    </location>
</feature>
<dbReference type="RefSeq" id="WP_253617897.1">
    <property type="nucleotide sequence ID" value="NZ_JAMZDE010000003.1"/>
</dbReference>
<comment type="caution">
    <text evidence="22">The sequence shown here is derived from an EMBL/GenBank/DDBJ whole genome shotgun (WGS) entry which is preliminary data.</text>
</comment>
<proteinExistence type="inferred from homology"/>
<keyword evidence="11 19" id="KW-1133">Transmembrane helix</keyword>
<name>A0A9X2G2B8_9GAMM</name>
<dbReference type="InterPro" id="IPR010627">
    <property type="entry name" value="Prepilin_pept_A24_N"/>
</dbReference>
<dbReference type="FunFam" id="1.20.120.1220:FF:000001">
    <property type="entry name" value="Type 4 prepilin-like proteins leader peptide-processing enzyme"/>
    <property type="match status" value="1"/>
</dbReference>
<evidence type="ECO:0000313" key="22">
    <source>
        <dbReference type="EMBL" id="MCP1338643.1"/>
    </source>
</evidence>
<evidence type="ECO:0000256" key="2">
    <source>
        <dbReference type="ARBA" id="ARBA00005801"/>
    </source>
</evidence>
<dbReference type="InterPro" id="IPR050882">
    <property type="entry name" value="Prepilin_peptidase/N-MTase"/>
</dbReference>
<dbReference type="EMBL" id="JAMZDE010000003">
    <property type="protein sequence ID" value="MCP1338643.1"/>
    <property type="molecule type" value="Genomic_DNA"/>
</dbReference>
<dbReference type="GO" id="GO:0008168">
    <property type="term" value="F:methyltransferase activity"/>
    <property type="evidence" value="ECO:0007669"/>
    <property type="project" value="UniProtKB-KW"/>
</dbReference>
<keyword evidence="4" id="KW-0997">Cell inner membrane</keyword>
<evidence type="ECO:0000256" key="5">
    <source>
        <dbReference type="ARBA" id="ARBA00022603"/>
    </source>
</evidence>
<comment type="similarity">
    <text evidence="2 17">Belongs to the peptidase A24 family.</text>
</comment>
<evidence type="ECO:0000256" key="1">
    <source>
        <dbReference type="ARBA" id="ARBA00004429"/>
    </source>
</evidence>
<reference evidence="22" key="1">
    <citation type="submission" date="2022-06" db="EMBL/GenBank/DDBJ databases">
        <title>Idiomarina rhizosphaerae M1R2S28.</title>
        <authorList>
            <person name="Sun J.-Q."/>
            <person name="Li L.-F."/>
        </authorList>
    </citation>
    <scope>NUCLEOTIDE SEQUENCE</scope>
    <source>
        <strain evidence="22">M1R2S28</strain>
    </source>
</reference>
<feature type="transmembrane region" description="Helical" evidence="19">
    <location>
        <begin position="103"/>
        <end position="123"/>
    </location>
</feature>
<organism evidence="22 23">
    <name type="scientific">Idiomarina rhizosphaerae</name>
    <dbReference type="NCBI Taxonomy" id="2961572"/>
    <lineage>
        <taxon>Bacteria</taxon>
        <taxon>Pseudomonadati</taxon>
        <taxon>Pseudomonadota</taxon>
        <taxon>Gammaproteobacteria</taxon>
        <taxon>Alteromonadales</taxon>
        <taxon>Idiomarinaceae</taxon>
        <taxon>Idiomarina</taxon>
    </lineage>
</organism>
<comment type="catalytic activity">
    <reaction evidence="14 18">
        <text>Typically cleaves a -Gly-|-Phe- bond to release an N-terminal, basic peptide of 5-8 residues from type IV prepilin, and then N-methylates the new N-terminal amino group, the methyl donor being S-adenosyl-L-methionine.</text>
        <dbReference type="EC" id="3.4.23.43"/>
    </reaction>
</comment>
<keyword evidence="9 18" id="KW-0812">Transmembrane</keyword>
<dbReference type="PANTHER" id="PTHR30487:SF0">
    <property type="entry name" value="PREPILIN LEADER PEPTIDASE_N-METHYLTRANSFERASE-RELATED"/>
    <property type="match status" value="1"/>
</dbReference>
<keyword evidence="12 19" id="KW-0472">Membrane</keyword>
<evidence type="ECO:0000256" key="9">
    <source>
        <dbReference type="ARBA" id="ARBA00022692"/>
    </source>
</evidence>
<dbReference type="Gene3D" id="1.20.120.1220">
    <property type="match status" value="1"/>
</dbReference>
<keyword evidence="3" id="KW-1003">Cell membrane</keyword>
<evidence type="ECO:0000256" key="15">
    <source>
        <dbReference type="ARBA" id="ARBA00067082"/>
    </source>
</evidence>
<dbReference type="AlphaFoldDB" id="A0A9X2G2B8"/>
<evidence type="ECO:0000256" key="19">
    <source>
        <dbReference type="SAM" id="Phobius"/>
    </source>
</evidence>
<dbReference type="EC" id="3.4.23.43" evidence="15 18"/>
<dbReference type="EC" id="2.1.1.-" evidence="18"/>
<evidence type="ECO:0000256" key="10">
    <source>
        <dbReference type="ARBA" id="ARBA00022801"/>
    </source>
</evidence>
<feature type="transmembrane region" description="Helical" evidence="19">
    <location>
        <begin position="129"/>
        <end position="147"/>
    </location>
</feature>
<dbReference type="GO" id="GO:0004190">
    <property type="term" value="F:aspartic-type endopeptidase activity"/>
    <property type="evidence" value="ECO:0007669"/>
    <property type="project" value="UniProtKB-EC"/>
</dbReference>
<feature type="domain" description="Prepilin type IV endopeptidase peptidase" evidence="20">
    <location>
        <begin position="135"/>
        <end position="243"/>
    </location>
</feature>
<evidence type="ECO:0000256" key="14">
    <source>
        <dbReference type="ARBA" id="ARBA00050401"/>
    </source>
</evidence>
<dbReference type="PRINTS" id="PR00864">
    <property type="entry name" value="PREPILNPTASE"/>
</dbReference>
<evidence type="ECO:0000256" key="3">
    <source>
        <dbReference type="ARBA" id="ARBA00022475"/>
    </source>
</evidence>
<comment type="function">
    <text evidence="18">Plays an essential role in type IV pili and type II pseudopili formation by proteolytically removing the leader sequence from substrate proteins and subsequently monomethylating the alpha-amino group of the newly exposed N-terminal phenylalanine.</text>
</comment>
<dbReference type="InterPro" id="IPR000045">
    <property type="entry name" value="Prepilin_IV_endopep_pep"/>
</dbReference>
<evidence type="ECO:0000256" key="8">
    <source>
        <dbReference type="ARBA" id="ARBA00022691"/>
    </source>
</evidence>
<dbReference type="GO" id="GO:0032259">
    <property type="term" value="P:methylation"/>
    <property type="evidence" value="ECO:0007669"/>
    <property type="project" value="UniProtKB-KW"/>
</dbReference>
<evidence type="ECO:0000259" key="20">
    <source>
        <dbReference type="Pfam" id="PF01478"/>
    </source>
</evidence>
<dbReference type="GO" id="GO:0005886">
    <property type="term" value="C:plasma membrane"/>
    <property type="evidence" value="ECO:0007669"/>
    <property type="project" value="UniProtKB-SubCell"/>
</dbReference>
<feature type="transmembrane region" description="Helical" evidence="19">
    <location>
        <begin position="178"/>
        <end position="198"/>
    </location>
</feature>
<dbReference type="GO" id="GO:0006465">
    <property type="term" value="P:signal peptide processing"/>
    <property type="evidence" value="ECO:0007669"/>
    <property type="project" value="TreeGrafter"/>
</dbReference>
<dbReference type="Pfam" id="PF06750">
    <property type="entry name" value="A24_N_bact"/>
    <property type="match status" value="1"/>
</dbReference>
<keyword evidence="10 18" id="KW-0378">Hydrolase</keyword>
<sequence>MEYLLAAGSVPTLVVALVLGAVIGSFLNVVITRLPIQLERQWQRECAEMNGTPVTEQDRFSIAFPGSHCPECKASIAWYDNIPLLSYLVLRARCRHCQTHIPVTYWLVEIISCLVFGIISWHFGFTLPALVYVTAFSLLICLFVIDWRHQLLPDQLTYPLLWVALLWSISDLSDMTPASAIIGATAGYLSLWSVFWAYKLITGKEGMGYGDFKLLAAITAFTGATLLPVTILASSVCGAVIGLIMLRRQSRSQPIPFGPFLIGGGLLSYFYGMELLFSYWHWLGGV</sequence>
<keyword evidence="8" id="KW-0949">S-adenosyl-L-methionine</keyword>
<gene>
    <name evidence="22" type="ORF">NJR55_03465</name>
</gene>
<evidence type="ECO:0000259" key="21">
    <source>
        <dbReference type="Pfam" id="PF06750"/>
    </source>
</evidence>
<accession>A0A9X2G2B8</accession>
<keyword evidence="7 18" id="KW-0808">Transferase</keyword>
<keyword evidence="13 18" id="KW-0511">Multifunctional enzyme</keyword>
<evidence type="ECO:0000256" key="16">
    <source>
        <dbReference type="ARBA" id="ARBA00071870"/>
    </source>
</evidence>
<evidence type="ECO:0000256" key="13">
    <source>
        <dbReference type="ARBA" id="ARBA00023268"/>
    </source>
</evidence>
<feature type="transmembrane region" description="Helical" evidence="19">
    <location>
        <begin position="258"/>
        <end position="280"/>
    </location>
</feature>
<evidence type="ECO:0000256" key="6">
    <source>
        <dbReference type="ARBA" id="ARBA00022670"/>
    </source>
</evidence>
<comment type="subcellular location">
    <subcellularLocation>
        <location evidence="1">Cell inner membrane</location>
        <topology evidence="1">Multi-pass membrane protein</topology>
    </subcellularLocation>
    <subcellularLocation>
        <location evidence="18">Cell membrane</location>
        <topology evidence="18">Multi-pass membrane protein</topology>
    </subcellularLocation>
</comment>
<evidence type="ECO:0000256" key="7">
    <source>
        <dbReference type="ARBA" id="ARBA00022679"/>
    </source>
</evidence>
<keyword evidence="23" id="KW-1185">Reference proteome</keyword>
<evidence type="ECO:0000256" key="18">
    <source>
        <dbReference type="RuleBase" id="RU003794"/>
    </source>
</evidence>
<feature type="transmembrane region" description="Helical" evidence="19">
    <location>
        <begin position="12"/>
        <end position="31"/>
    </location>
</feature>
<evidence type="ECO:0000313" key="23">
    <source>
        <dbReference type="Proteomes" id="UP001139474"/>
    </source>
</evidence>
<dbReference type="Pfam" id="PF01478">
    <property type="entry name" value="Peptidase_A24"/>
    <property type="match status" value="1"/>
</dbReference>
<protein>
    <recommendedName>
        <fullName evidence="16 18">Prepilin leader peptidase/N-methyltransferase</fullName>
        <ecNumber evidence="18">2.1.1.-</ecNumber>
        <ecNumber evidence="15 18">3.4.23.43</ecNumber>
    </recommendedName>
</protein>
<evidence type="ECO:0000256" key="12">
    <source>
        <dbReference type="ARBA" id="ARBA00023136"/>
    </source>
</evidence>
<evidence type="ECO:0000256" key="4">
    <source>
        <dbReference type="ARBA" id="ARBA00022519"/>
    </source>
</evidence>
<evidence type="ECO:0000256" key="17">
    <source>
        <dbReference type="RuleBase" id="RU003793"/>
    </source>
</evidence>
<evidence type="ECO:0000256" key="11">
    <source>
        <dbReference type="ARBA" id="ARBA00022989"/>
    </source>
</evidence>